<protein>
    <submittedName>
        <fullName evidence="5">Lrp/AsnC family transcriptional regulator</fullName>
    </submittedName>
</protein>
<dbReference type="PANTHER" id="PTHR30154">
    <property type="entry name" value="LEUCINE-RESPONSIVE REGULATORY PROTEIN"/>
    <property type="match status" value="1"/>
</dbReference>
<dbReference type="PRINTS" id="PR00033">
    <property type="entry name" value="HTHASNC"/>
</dbReference>
<evidence type="ECO:0000256" key="2">
    <source>
        <dbReference type="ARBA" id="ARBA00023125"/>
    </source>
</evidence>
<dbReference type="InterPro" id="IPR019888">
    <property type="entry name" value="Tscrpt_reg_AsnC-like"/>
</dbReference>
<keyword evidence="2" id="KW-0238">DNA-binding</keyword>
<evidence type="ECO:0000256" key="3">
    <source>
        <dbReference type="ARBA" id="ARBA00023163"/>
    </source>
</evidence>
<dbReference type="InterPro" id="IPR036388">
    <property type="entry name" value="WH-like_DNA-bd_sf"/>
</dbReference>
<dbReference type="Pfam" id="PF01037">
    <property type="entry name" value="AsnC_trans_reg"/>
    <property type="match status" value="1"/>
</dbReference>
<dbReference type="GO" id="GO:0043565">
    <property type="term" value="F:sequence-specific DNA binding"/>
    <property type="evidence" value="ECO:0007669"/>
    <property type="project" value="InterPro"/>
</dbReference>
<dbReference type="Gene3D" id="3.30.70.920">
    <property type="match status" value="1"/>
</dbReference>
<dbReference type="EMBL" id="JAYGII010000051">
    <property type="protein sequence ID" value="MEA5446728.1"/>
    <property type="molecule type" value="Genomic_DNA"/>
</dbReference>
<dbReference type="RefSeq" id="WP_346053212.1">
    <property type="nucleotide sequence ID" value="NZ_JAYGII010000051.1"/>
</dbReference>
<dbReference type="PANTHER" id="PTHR30154:SF34">
    <property type="entry name" value="TRANSCRIPTIONAL REGULATOR AZLB"/>
    <property type="match status" value="1"/>
</dbReference>
<evidence type="ECO:0000313" key="6">
    <source>
        <dbReference type="Proteomes" id="UP001302316"/>
    </source>
</evidence>
<name>A0AAP6ML18_9GAMM</name>
<dbReference type="Pfam" id="PF13412">
    <property type="entry name" value="HTH_24"/>
    <property type="match status" value="1"/>
</dbReference>
<dbReference type="PROSITE" id="PS50956">
    <property type="entry name" value="HTH_ASNC_2"/>
    <property type="match status" value="1"/>
</dbReference>
<accession>A0AAP6ML18</accession>
<dbReference type="SUPFAM" id="SSF46785">
    <property type="entry name" value="Winged helix' DNA-binding domain"/>
    <property type="match status" value="1"/>
</dbReference>
<keyword evidence="6" id="KW-1185">Reference proteome</keyword>
<dbReference type="GO" id="GO:0043200">
    <property type="term" value="P:response to amino acid"/>
    <property type="evidence" value="ECO:0007669"/>
    <property type="project" value="TreeGrafter"/>
</dbReference>
<proteinExistence type="predicted"/>
<dbReference type="CDD" id="cd00090">
    <property type="entry name" value="HTH_ARSR"/>
    <property type="match status" value="1"/>
</dbReference>
<dbReference type="GO" id="GO:0006355">
    <property type="term" value="P:regulation of DNA-templated transcription"/>
    <property type="evidence" value="ECO:0007669"/>
    <property type="project" value="UniProtKB-ARBA"/>
</dbReference>
<dbReference type="SMART" id="SM00344">
    <property type="entry name" value="HTH_ASNC"/>
    <property type="match status" value="1"/>
</dbReference>
<dbReference type="Gene3D" id="1.10.10.10">
    <property type="entry name" value="Winged helix-like DNA-binding domain superfamily/Winged helix DNA-binding domain"/>
    <property type="match status" value="1"/>
</dbReference>
<keyword evidence="1" id="KW-0805">Transcription regulation</keyword>
<dbReference type="GO" id="GO:0005829">
    <property type="term" value="C:cytosol"/>
    <property type="evidence" value="ECO:0007669"/>
    <property type="project" value="TreeGrafter"/>
</dbReference>
<dbReference type="SUPFAM" id="SSF54909">
    <property type="entry name" value="Dimeric alpha+beta barrel"/>
    <property type="match status" value="1"/>
</dbReference>
<dbReference type="InterPro" id="IPR019887">
    <property type="entry name" value="Tscrpt_reg_AsnC/Lrp_C"/>
</dbReference>
<feature type="domain" description="HTH asnC-type" evidence="4">
    <location>
        <begin position="1"/>
        <end position="62"/>
    </location>
</feature>
<sequence length="151" mass="17482">MDKIDRKILRELQLDGRLSNQELAQRVNLSPSPCLRRVRRLEEQKVIRGYTAVVDQKAYGYPITVFVRIALARHDTDTVKEFEQRVKEIDEIIDCFLMTGQRDYLMRVVTHSLDDYERFVRDTIHTIPGIGSIDTSFAYGVVKRSPALPEG</sequence>
<dbReference type="AlphaFoldDB" id="A0AAP6ML18"/>
<dbReference type="InterPro" id="IPR011991">
    <property type="entry name" value="ArsR-like_HTH"/>
</dbReference>
<keyword evidence="3" id="KW-0804">Transcription</keyword>
<reference evidence="5 6" key="1">
    <citation type="submission" date="2023-12" db="EMBL/GenBank/DDBJ databases">
        <title>Whole-genome sequencing of halo(alkali)philic microorganisms from hypersaline lakes.</title>
        <authorList>
            <person name="Sorokin D.Y."/>
            <person name="Merkel A.Y."/>
            <person name="Messina E."/>
            <person name="Yakimov M."/>
        </authorList>
    </citation>
    <scope>NUCLEOTIDE SEQUENCE [LARGE SCALE GENOMIC DNA]</scope>
    <source>
        <strain evidence="5 6">AB-CW1</strain>
    </source>
</reference>
<dbReference type="InterPro" id="IPR036390">
    <property type="entry name" value="WH_DNA-bd_sf"/>
</dbReference>
<dbReference type="InterPro" id="IPR000485">
    <property type="entry name" value="AsnC-type_HTH_dom"/>
</dbReference>
<comment type="caution">
    <text evidence="5">The sequence shown here is derived from an EMBL/GenBank/DDBJ whole genome shotgun (WGS) entry which is preliminary data.</text>
</comment>
<dbReference type="Proteomes" id="UP001302316">
    <property type="component" value="Unassembled WGS sequence"/>
</dbReference>
<dbReference type="FunFam" id="1.10.10.10:FF:000186">
    <property type="entry name" value="AsnC family transcriptional regulator"/>
    <property type="match status" value="1"/>
</dbReference>
<evidence type="ECO:0000313" key="5">
    <source>
        <dbReference type="EMBL" id="MEA5446728.1"/>
    </source>
</evidence>
<dbReference type="InterPro" id="IPR011008">
    <property type="entry name" value="Dimeric_a/b-barrel"/>
</dbReference>
<evidence type="ECO:0000256" key="1">
    <source>
        <dbReference type="ARBA" id="ARBA00023015"/>
    </source>
</evidence>
<gene>
    <name evidence="5" type="ORF">VCB98_12950</name>
</gene>
<organism evidence="5 6">
    <name type="scientific">Natronospira elongata</name>
    <dbReference type="NCBI Taxonomy" id="3110268"/>
    <lineage>
        <taxon>Bacteria</taxon>
        <taxon>Pseudomonadati</taxon>
        <taxon>Pseudomonadota</taxon>
        <taxon>Gammaproteobacteria</taxon>
        <taxon>Natronospirales</taxon>
        <taxon>Natronospiraceae</taxon>
        <taxon>Natronospira</taxon>
    </lineage>
</organism>
<evidence type="ECO:0000259" key="4">
    <source>
        <dbReference type="PROSITE" id="PS50956"/>
    </source>
</evidence>